<keyword evidence="2" id="KW-1185">Reference proteome</keyword>
<protein>
    <submittedName>
        <fullName evidence="1">Secreted protein</fullName>
    </submittedName>
</protein>
<dbReference type="OrthoDB" id="4929908at2"/>
<proteinExistence type="predicted"/>
<evidence type="ECO:0000313" key="2">
    <source>
        <dbReference type="Proteomes" id="UP000295129"/>
    </source>
</evidence>
<dbReference type="Proteomes" id="UP000295129">
    <property type="component" value="Unassembled WGS sequence"/>
</dbReference>
<dbReference type="AlphaFoldDB" id="A0A4R6E851"/>
<dbReference type="InterPro" id="IPR019546">
    <property type="entry name" value="TAT_signal_bac_arc"/>
</dbReference>
<dbReference type="NCBIfam" id="TIGR01409">
    <property type="entry name" value="TAT_signal_seq"/>
    <property type="match status" value="1"/>
</dbReference>
<sequence>MSEHPVSLGALAQPRVSRRAFLKGSGLLVGTLWASSSVLLALAPSPSWALELKSLDQASATALLQFCRRIFPHDKLDDAVYALVVKELDEAAAKSAETRTLLTEGVAGLNRAAGGNWAAAPVEKKDAVTASLAGTPFFRKVQGTAVVALYNNEMAFAHFGYEGNAFQHGGGYLMRGFNDLKWLPNPTVQASPAAFGV</sequence>
<name>A0A4R6E851_9RHOO</name>
<gene>
    <name evidence="1" type="ORF">C7389_105112</name>
</gene>
<dbReference type="EMBL" id="SNVV01000005">
    <property type="protein sequence ID" value="TDN53439.1"/>
    <property type="molecule type" value="Genomic_DNA"/>
</dbReference>
<dbReference type="InterPro" id="IPR006311">
    <property type="entry name" value="TAT_signal"/>
</dbReference>
<evidence type="ECO:0000313" key="1">
    <source>
        <dbReference type="EMBL" id="TDN53439.1"/>
    </source>
</evidence>
<accession>A0A4R6E851</accession>
<dbReference type="RefSeq" id="WP_133590043.1">
    <property type="nucleotide sequence ID" value="NZ_SNVV01000005.1"/>
</dbReference>
<reference evidence="1 2" key="1">
    <citation type="submission" date="2019-03" db="EMBL/GenBank/DDBJ databases">
        <title>Genomic Encyclopedia of Type Strains, Phase IV (KMG-IV): sequencing the most valuable type-strain genomes for metagenomic binning, comparative biology and taxonomic classification.</title>
        <authorList>
            <person name="Goeker M."/>
        </authorList>
    </citation>
    <scope>NUCLEOTIDE SEQUENCE [LARGE SCALE GENOMIC DNA]</scope>
    <source>
        <strain evidence="1 2">DSM 12121</strain>
    </source>
</reference>
<comment type="caution">
    <text evidence="1">The sequence shown here is derived from an EMBL/GenBank/DDBJ whole genome shotgun (WGS) entry which is preliminary data.</text>
</comment>
<organism evidence="1 2">
    <name type="scientific">Azoarcus indigens</name>
    <dbReference type="NCBI Taxonomy" id="29545"/>
    <lineage>
        <taxon>Bacteria</taxon>
        <taxon>Pseudomonadati</taxon>
        <taxon>Pseudomonadota</taxon>
        <taxon>Betaproteobacteria</taxon>
        <taxon>Rhodocyclales</taxon>
        <taxon>Zoogloeaceae</taxon>
        <taxon>Azoarcus</taxon>
    </lineage>
</organism>
<dbReference type="PROSITE" id="PS51318">
    <property type="entry name" value="TAT"/>
    <property type="match status" value="1"/>
</dbReference>